<protein>
    <submittedName>
        <fullName evidence="2">Uncharacterized protein</fullName>
    </submittedName>
</protein>
<evidence type="ECO:0000313" key="3">
    <source>
        <dbReference type="Proteomes" id="UP000195402"/>
    </source>
</evidence>
<comment type="caution">
    <text evidence="2">The sequence shown here is derived from an EMBL/GenBank/DDBJ whole genome shotgun (WGS) entry which is preliminary data.</text>
</comment>
<sequence length="128" mass="14695">MPGVPIIFGLRKSLLLEPPSAFQREYVKSSEEGRLHMTDLEYKMLQKRGKRKLATQEGEAETPDTHEALGHEVIVEAATKTNTPRRMWGVKDKPQFKRKRAKLMQHDNDMAIWEFCYVSMGDNGNGCM</sequence>
<dbReference type="InParanoid" id="A0A200QW00"/>
<reference evidence="2 3" key="1">
    <citation type="journal article" date="2017" name="Mol. Plant">
        <title>The Genome of Medicinal Plant Macleaya cordata Provides New Insights into Benzylisoquinoline Alkaloids Metabolism.</title>
        <authorList>
            <person name="Liu X."/>
            <person name="Liu Y."/>
            <person name="Huang P."/>
            <person name="Ma Y."/>
            <person name="Qing Z."/>
            <person name="Tang Q."/>
            <person name="Cao H."/>
            <person name="Cheng P."/>
            <person name="Zheng Y."/>
            <person name="Yuan Z."/>
            <person name="Zhou Y."/>
            <person name="Liu J."/>
            <person name="Tang Z."/>
            <person name="Zhuo Y."/>
            <person name="Zhang Y."/>
            <person name="Yu L."/>
            <person name="Huang J."/>
            <person name="Yang P."/>
            <person name="Peng Q."/>
            <person name="Zhang J."/>
            <person name="Jiang W."/>
            <person name="Zhang Z."/>
            <person name="Lin K."/>
            <person name="Ro D.K."/>
            <person name="Chen X."/>
            <person name="Xiong X."/>
            <person name="Shang Y."/>
            <person name="Huang S."/>
            <person name="Zeng J."/>
        </authorList>
    </citation>
    <scope>NUCLEOTIDE SEQUENCE [LARGE SCALE GENOMIC DNA]</scope>
    <source>
        <strain evidence="3">cv. BLH2017</strain>
        <tissue evidence="2">Root</tissue>
    </source>
</reference>
<dbReference type="Proteomes" id="UP000195402">
    <property type="component" value="Unassembled WGS sequence"/>
</dbReference>
<organism evidence="2 3">
    <name type="scientific">Macleaya cordata</name>
    <name type="common">Five-seeded plume-poppy</name>
    <name type="synonym">Bocconia cordata</name>
    <dbReference type="NCBI Taxonomy" id="56857"/>
    <lineage>
        <taxon>Eukaryota</taxon>
        <taxon>Viridiplantae</taxon>
        <taxon>Streptophyta</taxon>
        <taxon>Embryophyta</taxon>
        <taxon>Tracheophyta</taxon>
        <taxon>Spermatophyta</taxon>
        <taxon>Magnoliopsida</taxon>
        <taxon>Ranunculales</taxon>
        <taxon>Papaveraceae</taxon>
        <taxon>Papaveroideae</taxon>
        <taxon>Macleaya</taxon>
    </lineage>
</organism>
<evidence type="ECO:0000313" key="2">
    <source>
        <dbReference type="EMBL" id="OVA14631.1"/>
    </source>
</evidence>
<feature type="region of interest" description="Disordered" evidence="1">
    <location>
        <begin position="49"/>
        <end position="68"/>
    </location>
</feature>
<keyword evidence="3" id="KW-1185">Reference proteome</keyword>
<dbReference type="OMA" id="DNDMAIW"/>
<dbReference type="AlphaFoldDB" id="A0A200QW00"/>
<name>A0A200QW00_MACCD</name>
<dbReference type="OrthoDB" id="25675at2759"/>
<gene>
    <name evidence="2" type="ORF">BVC80_1815g35</name>
</gene>
<accession>A0A200QW00</accession>
<proteinExistence type="predicted"/>
<evidence type="ECO:0000256" key="1">
    <source>
        <dbReference type="SAM" id="MobiDB-lite"/>
    </source>
</evidence>
<dbReference type="EMBL" id="MVGT01001027">
    <property type="protein sequence ID" value="OVA14631.1"/>
    <property type="molecule type" value="Genomic_DNA"/>
</dbReference>
<dbReference type="STRING" id="56857.A0A200QW00"/>